<feature type="compositionally biased region" description="Polar residues" evidence="1">
    <location>
        <begin position="230"/>
        <end position="239"/>
    </location>
</feature>
<feature type="region of interest" description="Disordered" evidence="1">
    <location>
        <begin position="86"/>
        <end position="132"/>
    </location>
</feature>
<evidence type="ECO:0000313" key="3">
    <source>
        <dbReference type="Proteomes" id="UP001219525"/>
    </source>
</evidence>
<feature type="region of interest" description="Disordered" evidence="1">
    <location>
        <begin position="163"/>
        <end position="246"/>
    </location>
</feature>
<sequence>MSVKLESGASTSTSHPLLKSSRGRARWPDQLPPTPSDKICTAPREAGPDPAPAGQTRLRTSSVTSVKTIRFGVSPKVAVALLKPKPLLGGPMIGRRSARKRTHSATSPGPDEDDLGAPWAGPRVRQRTDSRATAGVALANIAVQRNGTVESRMPTSATSALKKLRDKLTPGQSTGASDILNVDPRPSLCTKSSSSVDDICGEPQLVPFPSKHPTASPSEREPPTRAPPLQTLSPNTQSRRPPIRMPISGARLNKYGCYEPDISELELAVTFPTSSGPHFEVWDQEDELFLVGPLSLHLTVRNPEKWTGVPLSHPDVAILELTCTSKPVVTARPYGAAAATSEDNRYRVRHEPAAASTAKTRAPGPAGTVDAMAGSTGGAGIAVDPVWLRTYPDGGGRGRRGWAMGFAIPIATRLFDRCETRAFQVEARVAVWGAPLAAPPATITVHKAFSSLGTTEI</sequence>
<proteinExistence type="predicted"/>
<organism evidence="2 3">
    <name type="scientific">Mycena pura</name>
    <dbReference type="NCBI Taxonomy" id="153505"/>
    <lineage>
        <taxon>Eukaryota</taxon>
        <taxon>Fungi</taxon>
        <taxon>Dikarya</taxon>
        <taxon>Basidiomycota</taxon>
        <taxon>Agaricomycotina</taxon>
        <taxon>Agaricomycetes</taxon>
        <taxon>Agaricomycetidae</taxon>
        <taxon>Agaricales</taxon>
        <taxon>Marasmiineae</taxon>
        <taxon>Mycenaceae</taxon>
        <taxon>Mycena</taxon>
    </lineage>
</organism>
<keyword evidence="3" id="KW-1185">Reference proteome</keyword>
<reference evidence="2" key="1">
    <citation type="submission" date="2023-03" db="EMBL/GenBank/DDBJ databases">
        <title>Massive genome expansion in bonnet fungi (Mycena s.s.) driven by repeated elements and novel gene families across ecological guilds.</title>
        <authorList>
            <consortium name="Lawrence Berkeley National Laboratory"/>
            <person name="Harder C.B."/>
            <person name="Miyauchi S."/>
            <person name="Viragh M."/>
            <person name="Kuo A."/>
            <person name="Thoen E."/>
            <person name="Andreopoulos B."/>
            <person name="Lu D."/>
            <person name="Skrede I."/>
            <person name="Drula E."/>
            <person name="Henrissat B."/>
            <person name="Morin E."/>
            <person name="Kohler A."/>
            <person name="Barry K."/>
            <person name="LaButti K."/>
            <person name="Morin E."/>
            <person name="Salamov A."/>
            <person name="Lipzen A."/>
            <person name="Mereny Z."/>
            <person name="Hegedus B."/>
            <person name="Baldrian P."/>
            <person name="Stursova M."/>
            <person name="Weitz H."/>
            <person name="Taylor A."/>
            <person name="Grigoriev I.V."/>
            <person name="Nagy L.G."/>
            <person name="Martin F."/>
            <person name="Kauserud H."/>
        </authorList>
    </citation>
    <scope>NUCLEOTIDE SEQUENCE</scope>
    <source>
        <strain evidence="2">9144</strain>
    </source>
</reference>
<comment type="caution">
    <text evidence="2">The sequence shown here is derived from an EMBL/GenBank/DDBJ whole genome shotgun (WGS) entry which is preliminary data.</text>
</comment>
<dbReference type="Proteomes" id="UP001219525">
    <property type="component" value="Unassembled WGS sequence"/>
</dbReference>
<name>A0AAD6YE81_9AGAR</name>
<protein>
    <submittedName>
        <fullName evidence="2">Uncharacterized protein</fullName>
    </submittedName>
</protein>
<dbReference type="AlphaFoldDB" id="A0AAD6YE81"/>
<evidence type="ECO:0000256" key="1">
    <source>
        <dbReference type="SAM" id="MobiDB-lite"/>
    </source>
</evidence>
<accession>A0AAD6YE81</accession>
<gene>
    <name evidence="2" type="ORF">GGX14DRAFT_609454</name>
</gene>
<feature type="region of interest" description="Disordered" evidence="1">
    <location>
        <begin position="1"/>
        <end position="62"/>
    </location>
</feature>
<dbReference type="EMBL" id="JARJCW010000018">
    <property type="protein sequence ID" value="KAJ7214812.1"/>
    <property type="molecule type" value="Genomic_DNA"/>
</dbReference>
<evidence type="ECO:0000313" key="2">
    <source>
        <dbReference type="EMBL" id="KAJ7214812.1"/>
    </source>
</evidence>